<dbReference type="PANTHER" id="PTHR11236:SF18">
    <property type="entry name" value="AMINODEOXYCHORISMATE SYNTHASE"/>
    <property type="match status" value="1"/>
</dbReference>
<evidence type="ECO:0000259" key="10">
    <source>
        <dbReference type="Pfam" id="PF00117"/>
    </source>
</evidence>
<dbReference type="EMBL" id="JBBWWQ010000003">
    <property type="protein sequence ID" value="KAK8950948.1"/>
    <property type="molecule type" value="Genomic_DNA"/>
</dbReference>
<dbReference type="PROSITE" id="PS51273">
    <property type="entry name" value="GATASE_TYPE_1"/>
    <property type="match status" value="1"/>
</dbReference>
<dbReference type="CDD" id="cd01743">
    <property type="entry name" value="GATase1_Anthranilate_Synthase"/>
    <property type="match status" value="1"/>
</dbReference>
<dbReference type="Gene3D" id="3.60.120.10">
    <property type="entry name" value="Anthranilate synthase"/>
    <property type="match status" value="1"/>
</dbReference>
<dbReference type="InterPro" id="IPR019999">
    <property type="entry name" value="Anth_synth_I-like"/>
</dbReference>
<evidence type="ECO:0000256" key="2">
    <source>
        <dbReference type="ARBA" id="ARBA00005009"/>
    </source>
</evidence>
<keyword evidence="6" id="KW-0289">Folate biosynthesis</keyword>
<evidence type="ECO:0000256" key="1">
    <source>
        <dbReference type="ARBA" id="ARBA00001000"/>
    </source>
</evidence>
<dbReference type="Pfam" id="PF00117">
    <property type="entry name" value="GATase"/>
    <property type="match status" value="1"/>
</dbReference>
<dbReference type="InterPro" id="IPR005801">
    <property type="entry name" value="ADC_synthase"/>
</dbReference>
<dbReference type="PANTHER" id="PTHR11236">
    <property type="entry name" value="AMINOBENZOATE/ANTHRANILATE SYNTHASE"/>
    <property type="match status" value="1"/>
</dbReference>
<feature type="domain" description="Chorismate-utilising enzyme C-terminal" evidence="11">
    <location>
        <begin position="490"/>
        <end position="749"/>
    </location>
</feature>
<evidence type="ECO:0000256" key="9">
    <source>
        <dbReference type="ARBA" id="ARBA00031904"/>
    </source>
</evidence>
<dbReference type="InterPro" id="IPR006805">
    <property type="entry name" value="Anth_synth_I_N"/>
</dbReference>
<evidence type="ECO:0000256" key="6">
    <source>
        <dbReference type="ARBA" id="ARBA00022909"/>
    </source>
</evidence>
<evidence type="ECO:0000256" key="5">
    <source>
        <dbReference type="ARBA" id="ARBA00022679"/>
    </source>
</evidence>
<dbReference type="NCBIfam" id="TIGR00553">
    <property type="entry name" value="pabB"/>
    <property type="match status" value="1"/>
</dbReference>
<dbReference type="Gene3D" id="3.40.50.880">
    <property type="match status" value="1"/>
</dbReference>
<accession>A0AAP0BTU7</accession>
<comment type="caution">
    <text evidence="13">The sequence shown here is derived from an EMBL/GenBank/DDBJ whole genome shotgun (WGS) entry which is preliminary data.</text>
</comment>
<dbReference type="PRINTS" id="PR00095">
    <property type="entry name" value="ANTSNTHASEI"/>
</dbReference>
<dbReference type="GO" id="GO:0046820">
    <property type="term" value="F:4-amino-4-deoxychorismate synthase activity"/>
    <property type="evidence" value="ECO:0007669"/>
    <property type="project" value="UniProtKB-EC"/>
</dbReference>
<evidence type="ECO:0000313" key="14">
    <source>
        <dbReference type="Proteomes" id="UP001418222"/>
    </source>
</evidence>
<comment type="catalytic activity">
    <reaction evidence="1">
        <text>chorismate + L-glutamine = 4-amino-4-deoxychorismate + L-glutamate</text>
        <dbReference type="Rhea" id="RHEA:11672"/>
        <dbReference type="ChEBI" id="CHEBI:29748"/>
        <dbReference type="ChEBI" id="CHEBI:29985"/>
        <dbReference type="ChEBI" id="CHEBI:58359"/>
        <dbReference type="ChEBI" id="CHEBI:58406"/>
        <dbReference type="EC" id="2.6.1.85"/>
    </reaction>
</comment>
<dbReference type="SUPFAM" id="SSF56322">
    <property type="entry name" value="ADC synthase"/>
    <property type="match status" value="1"/>
</dbReference>
<evidence type="ECO:0000256" key="4">
    <source>
        <dbReference type="ARBA" id="ARBA00013139"/>
    </source>
</evidence>
<keyword evidence="7" id="KW-0315">Glutamine amidotransferase</keyword>
<evidence type="ECO:0000313" key="13">
    <source>
        <dbReference type="EMBL" id="KAK8950948.1"/>
    </source>
</evidence>
<dbReference type="AlphaFoldDB" id="A0AAP0BTU7"/>
<dbReference type="SUPFAM" id="SSF52317">
    <property type="entry name" value="Class I glutamine amidotransferase-like"/>
    <property type="match status" value="1"/>
</dbReference>
<dbReference type="InterPro" id="IPR006221">
    <property type="entry name" value="TrpG/PapA_dom"/>
</dbReference>
<evidence type="ECO:0000259" key="12">
    <source>
        <dbReference type="Pfam" id="PF04715"/>
    </source>
</evidence>
<evidence type="ECO:0000256" key="8">
    <source>
        <dbReference type="ARBA" id="ARBA00031329"/>
    </source>
</evidence>
<dbReference type="Pfam" id="PF04715">
    <property type="entry name" value="Anth_synt_I_N"/>
    <property type="match status" value="1"/>
</dbReference>
<gene>
    <name evidence="13" type="ORF">KSP39_PZI004925</name>
</gene>
<dbReference type="GO" id="GO:0005737">
    <property type="term" value="C:cytoplasm"/>
    <property type="evidence" value="ECO:0007669"/>
    <property type="project" value="TreeGrafter"/>
</dbReference>
<keyword evidence="5" id="KW-0808">Transferase</keyword>
<feature type="domain" description="Anthranilate synthase component I N-terminal" evidence="12">
    <location>
        <begin position="278"/>
        <end position="421"/>
    </location>
</feature>
<organism evidence="13 14">
    <name type="scientific">Platanthera zijinensis</name>
    <dbReference type="NCBI Taxonomy" id="2320716"/>
    <lineage>
        <taxon>Eukaryota</taxon>
        <taxon>Viridiplantae</taxon>
        <taxon>Streptophyta</taxon>
        <taxon>Embryophyta</taxon>
        <taxon>Tracheophyta</taxon>
        <taxon>Spermatophyta</taxon>
        <taxon>Magnoliopsida</taxon>
        <taxon>Liliopsida</taxon>
        <taxon>Asparagales</taxon>
        <taxon>Orchidaceae</taxon>
        <taxon>Orchidoideae</taxon>
        <taxon>Orchideae</taxon>
        <taxon>Orchidinae</taxon>
        <taxon>Platanthera</taxon>
    </lineage>
</organism>
<comment type="similarity">
    <text evidence="3">In the C-terminal section; belongs to the anthranilate synthase component I family.</text>
</comment>
<dbReference type="InterPro" id="IPR015890">
    <property type="entry name" value="Chorismate_C"/>
</dbReference>
<proteinExistence type="inferred from homology"/>
<reference evidence="13 14" key="1">
    <citation type="journal article" date="2022" name="Nat. Plants">
        <title>Genomes of leafy and leafless Platanthera orchids illuminate the evolution of mycoheterotrophy.</title>
        <authorList>
            <person name="Li M.H."/>
            <person name="Liu K.W."/>
            <person name="Li Z."/>
            <person name="Lu H.C."/>
            <person name="Ye Q.L."/>
            <person name="Zhang D."/>
            <person name="Wang J.Y."/>
            <person name="Li Y.F."/>
            <person name="Zhong Z.M."/>
            <person name="Liu X."/>
            <person name="Yu X."/>
            <person name="Liu D.K."/>
            <person name="Tu X.D."/>
            <person name="Liu B."/>
            <person name="Hao Y."/>
            <person name="Liao X.Y."/>
            <person name="Jiang Y.T."/>
            <person name="Sun W.H."/>
            <person name="Chen J."/>
            <person name="Chen Y.Q."/>
            <person name="Ai Y."/>
            <person name="Zhai J.W."/>
            <person name="Wu S.S."/>
            <person name="Zhou Z."/>
            <person name="Hsiao Y.Y."/>
            <person name="Wu W.L."/>
            <person name="Chen Y.Y."/>
            <person name="Lin Y.F."/>
            <person name="Hsu J.L."/>
            <person name="Li C.Y."/>
            <person name="Wang Z.W."/>
            <person name="Zhao X."/>
            <person name="Zhong W.Y."/>
            <person name="Ma X.K."/>
            <person name="Ma L."/>
            <person name="Huang J."/>
            <person name="Chen G.Z."/>
            <person name="Huang M.Z."/>
            <person name="Huang L."/>
            <person name="Peng D.H."/>
            <person name="Luo Y.B."/>
            <person name="Zou S.Q."/>
            <person name="Chen S.P."/>
            <person name="Lan S."/>
            <person name="Tsai W.C."/>
            <person name="Van de Peer Y."/>
            <person name="Liu Z.J."/>
        </authorList>
    </citation>
    <scope>NUCLEOTIDE SEQUENCE [LARGE SCALE GENOMIC DNA]</scope>
    <source>
        <strain evidence="13">Lor287</strain>
    </source>
</reference>
<dbReference type="Proteomes" id="UP001418222">
    <property type="component" value="Unassembled WGS sequence"/>
</dbReference>
<dbReference type="GO" id="GO:0046656">
    <property type="term" value="P:folic acid biosynthetic process"/>
    <property type="evidence" value="ECO:0007669"/>
    <property type="project" value="UniProtKB-KW"/>
</dbReference>
<keyword evidence="14" id="KW-1185">Reference proteome</keyword>
<sequence length="767" mass="85218">MNGSGTTSSTISYTTNRGMPLLITLSSHLAPDLRPAPKILVGVCLQVLAECADIPILGVCLGHQALGYVHGARVVHAPEPIHGRLSEIEHNGCELFSGIPTGRQSGFKVMRYHSLVIAADSLAGRELIPMAWTTSRHTLCLLDTDNNASSISSSPDEINKILMGVKHSSRPHYGVQFHPESIATGHRRQFFENFRRMTIDYWSSRSIIMLSNSKSSSSFIHDSPLKPFLNGKLPLPKKAISVRELKKDIHLKLQWKKIRCFASRAGGSENIFCSLFGAHNNAENTFWLDSSSTDNGRARFSFMGSKGGSLWKQLTFCLSHHRRGGGCMTIQDANGNVKTEHHEDGFFDFLDKELNSFHHDKRDYEGLPFNFYGGYVGYIGYDLKIECGATSNNHRSKAPDACFFFADNLVVIDHSNDDVYILQLHDLHRPKEAAWADEDLWLNQTEKKLLGLLRGTNNIPTTQLSMQRPEAGGSSSVQCFASTFVLDKSKHQYLKDVEKCLELIRDGESYELCLTAQARMRVAIRNTDALHLYLHLRRKNPAPYAAWLNFSREDLCICSSSPERFLRLDERGVLEAKPIKGTIARGMTPREDECLRLQLQYSEKNQAENLMIVDLLRNDLGRVCEAGTVCVPGLMEVESYATVHTLVSTIQGKKKSTTSAVEAIKAAFPGGSMTGAPKIRSMQLLDSIESSSRGVYSGSIGFISYNQTFDLNIVIRTVVLHKGEASVGAGGAIIALSEPEDEYQEMMLKAKVPTKVVQDCSRCLDYV</sequence>
<evidence type="ECO:0000256" key="3">
    <source>
        <dbReference type="ARBA" id="ARBA00005970"/>
    </source>
</evidence>
<dbReference type="InterPro" id="IPR017926">
    <property type="entry name" value="GATASE"/>
</dbReference>
<name>A0AAP0BTU7_9ASPA</name>
<evidence type="ECO:0000259" key="11">
    <source>
        <dbReference type="Pfam" id="PF00425"/>
    </source>
</evidence>
<evidence type="ECO:0000256" key="7">
    <source>
        <dbReference type="ARBA" id="ARBA00022962"/>
    </source>
</evidence>
<protein>
    <recommendedName>
        <fullName evidence="4">aminodeoxychorismate synthase</fullName>
        <ecNumber evidence="4">2.6.1.85</ecNumber>
    </recommendedName>
    <alternativeName>
        <fullName evidence="8">Para-aminobenzoate synthase</fullName>
    </alternativeName>
    <alternativeName>
        <fullName evidence="9">p-aminobenzoic acid synthase</fullName>
    </alternativeName>
</protein>
<comment type="pathway">
    <text evidence="2">Cofactor biosynthesis; tetrahydrofolate biosynthesis; 4-aminobenzoate from chorismate: step 1/2.</text>
</comment>
<dbReference type="GO" id="GO:0008153">
    <property type="term" value="P:4-aminobenzoate biosynthetic process"/>
    <property type="evidence" value="ECO:0007669"/>
    <property type="project" value="TreeGrafter"/>
</dbReference>
<feature type="domain" description="Glutamine amidotransferase" evidence="10">
    <location>
        <begin position="44"/>
        <end position="194"/>
    </location>
</feature>
<dbReference type="Pfam" id="PF00425">
    <property type="entry name" value="Chorismate_bind"/>
    <property type="match status" value="1"/>
</dbReference>
<dbReference type="InterPro" id="IPR029062">
    <property type="entry name" value="Class_I_gatase-like"/>
</dbReference>
<dbReference type="InterPro" id="IPR005802">
    <property type="entry name" value="ADC_synth_comp_1"/>
</dbReference>
<dbReference type="GO" id="GO:0000162">
    <property type="term" value="P:L-tryptophan biosynthetic process"/>
    <property type="evidence" value="ECO:0007669"/>
    <property type="project" value="TreeGrafter"/>
</dbReference>
<dbReference type="EC" id="2.6.1.85" evidence="4"/>